<gene>
    <name evidence="2" type="ORF">VZT92_000057</name>
</gene>
<dbReference type="Proteomes" id="UP001488805">
    <property type="component" value="Unassembled WGS sequence"/>
</dbReference>
<evidence type="ECO:0000313" key="2">
    <source>
        <dbReference type="EMBL" id="KAK9542171.1"/>
    </source>
</evidence>
<keyword evidence="1" id="KW-1133">Transmembrane helix</keyword>
<evidence type="ECO:0000313" key="3">
    <source>
        <dbReference type="Proteomes" id="UP001488805"/>
    </source>
</evidence>
<proteinExistence type="predicted"/>
<sequence>MKTRVQDTRPVSQAHLDLSTAEIPRKMKMMVSAMLARVFMVYFTVVRDFWEMLASTYLLAPIPQKVILKERKRCLVMETQSGTT</sequence>
<keyword evidence="1" id="KW-0472">Membrane</keyword>
<protein>
    <submittedName>
        <fullName evidence="2">Uncharacterized protein</fullName>
    </submittedName>
</protein>
<organism evidence="2 3">
    <name type="scientific">Zoarces viviparus</name>
    <name type="common">Viviparous eelpout</name>
    <name type="synonym">Blennius viviparus</name>
    <dbReference type="NCBI Taxonomy" id="48416"/>
    <lineage>
        <taxon>Eukaryota</taxon>
        <taxon>Metazoa</taxon>
        <taxon>Chordata</taxon>
        <taxon>Craniata</taxon>
        <taxon>Vertebrata</taxon>
        <taxon>Euteleostomi</taxon>
        <taxon>Actinopterygii</taxon>
        <taxon>Neopterygii</taxon>
        <taxon>Teleostei</taxon>
        <taxon>Neoteleostei</taxon>
        <taxon>Acanthomorphata</taxon>
        <taxon>Eupercaria</taxon>
        <taxon>Perciformes</taxon>
        <taxon>Cottioidei</taxon>
        <taxon>Zoarcales</taxon>
        <taxon>Zoarcidae</taxon>
        <taxon>Zoarcinae</taxon>
        <taxon>Zoarces</taxon>
    </lineage>
</organism>
<keyword evidence="3" id="KW-1185">Reference proteome</keyword>
<dbReference type="EMBL" id="JBCEZU010000001">
    <property type="protein sequence ID" value="KAK9542171.1"/>
    <property type="molecule type" value="Genomic_DNA"/>
</dbReference>
<name>A0AAW1G7T7_ZOAVI</name>
<feature type="transmembrane region" description="Helical" evidence="1">
    <location>
        <begin position="29"/>
        <end position="50"/>
    </location>
</feature>
<dbReference type="AlphaFoldDB" id="A0AAW1G7T7"/>
<reference evidence="2 3" key="1">
    <citation type="journal article" date="2024" name="Genome Biol. Evol.">
        <title>Chromosome-level genome assembly of the viviparous eelpout Zoarces viviparus.</title>
        <authorList>
            <person name="Fuhrmann N."/>
            <person name="Brasseur M.V."/>
            <person name="Bakowski C.E."/>
            <person name="Podsiadlowski L."/>
            <person name="Prost S."/>
            <person name="Krehenwinkel H."/>
            <person name="Mayer C."/>
        </authorList>
    </citation>
    <scope>NUCLEOTIDE SEQUENCE [LARGE SCALE GENOMIC DNA]</scope>
    <source>
        <strain evidence="2">NO-MEL_2022_Ind0_liver</strain>
    </source>
</reference>
<comment type="caution">
    <text evidence="2">The sequence shown here is derived from an EMBL/GenBank/DDBJ whole genome shotgun (WGS) entry which is preliminary data.</text>
</comment>
<keyword evidence="1" id="KW-0812">Transmembrane</keyword>
<accession>A0AAW1G7T7</accession>
<evidence type="ECO:0000256" key="1">
    <source>
        <dbReference type="SAM" id="Phobius"/>
    </source>
</evidence>